<feature type="transmembrane region" description="Helical" evidence="5">
    <location>
        <begin position="89"/>
        <end position="109"/>
    </location>
</feature>
<dbReference type="InterPro" id="IPR024156">
    <property type="entry name" value="Small_GTPase_ARF"/>
</dbReference>
<feature type="transmembrane region" description="Helical" evidence="5">
    <location>
        <begin position="121"/>
        <end position="140"/>
    </location>
</feature>
<keyword evidence="5" id="KW-0812">Transmembrane</keyword>
<dbReference type="Pfam" id="PF00025">
    <property type="entry name" value="Arf"/>
    <property type="match status" value="1"/>
</dbReference>
<accession>A0A146K819</accession>
<keyword evidence="5" id="KW-0472">Membrane</keyword>
<evidence type="ECO:0000256" key="4">
    <source>
        <dbReference type="PIRSR" id="PIRSR606689-2"/>
    </source>
</evidence>
<sequence>TSIKGILGNNKQHFLILGLDASGKTTILQQCNLGEIVQVPTIGLSIETVDYKKTKITCWDLGSSEKIKPIQFHNYYKWFKLQMLKQFKFFLNVPFIDVFIFGVDIYTYWRNQVVHILRHNFKLCVIIRNYCFIILIQNIYIVRTYSMIDLFLHNFLLILFHIIF</sequence>
<name>A0A146K819_9EUKA</name>
<evidence type="ECO:0000313" key="6">
    <source>
        <dbReference type="EMBL" id="JAP91629.1"/>
    </source>
</evidence>
<evidence type="ECO:0000256" key="3">
    <source>
        <dbReference type="PIRSR" id="PIRSR606689-1"/>
    </source>
</evidence>
<dbReference type="Gene3D" id="3.40.50.300">
    <property type="entry name" value="P-loop containing nucleotide triphosphate hydrolases"/>
    <property type="match status" value="1"/>
</dbReference>
<keyword evidence="5" id="KW-1133">Transmembrane helix</keyword>
<protein>
    <submittedName>
        <fullName evidence="6">ADP-ribosylation factor</fullName>
    </submittedName>
</protein>
<dbReference type="InterPro" id="IPR027417">
    <property type="entry name" value="P-loop_NTPase"/>
</dbReference>
<dbReference type="GO" id="GO:0005525">
    <property type="term" value="F:GTP binding"/>
    <property type="evidence" value="ECO:0007669"/>
    <property type="project" value="UniProtKB-KW"/>
</dbReference>
<dbReference type="GO" id="GO:0003924">
    <property type="term" value="F:GTPase activity"/>
    <property type="evidence" value="ECO:0007669"/>
    <property type="project" value="InterPro"/>
</dbReference>
<reference evidence="6" key="1">
    <citation type="submission" date="2015-07" db="EMBL/GenBank/DDBJ databases">
        <title>Adaptation to a free-living lifestyle via gene acquisitions in the diplomonad Trepomonas sp. PC1.</title>
        <authorList>
            <person name="Xu F."/>
            <person name="Jerlstrom-Hultqvist J."/>
            <person name="Kolisko M."/>
            <person name="Simpson A.G.B."/>
            <person name="Roger A.J."/>
            <person name="Svard S.G."/>
            <person name="Andersson J.O."/>
        </authorList>
    </citation>
    <scope>NUCLEOTIDE SEQUENCE</scope>
    <source>
        <strain evidence="6">PC1</strain>
    </source>
</reference>
<keyword evidence="4" id="KW-0460">Magnesium</keyword>
<dbReference type="EMBL" id="GDID01004977">
    <property type="protein sequence ID" value="JAP91629.1"/>
    <property type="molecule type" value="Transcribed_RNA"/>
</dbReference>
<dbReference type="SMART" id="SM00177">
    <property type="entry name" value="ARF"/>
    <property type="match status" value="1"/>
</dbReference>
<evidence type="ECO:0000256" key="2">
    <source>
        <dbReference type="ARBA" id="ARBA00023134"/>
    </source>
</evidence>
<dbReference type="SUPFAM" id="SSF52540">
    <property type="entry name" value="P-loop containing nucleoside triphosphate hydrolases"/>
    <property type="match status" value="1"/>
</dbReference>
<dbReference type="PANTHER" id="PTHR11711">
    <property type="entry name" value="ADP RIBOSYLATION FACTOR-RELATED"/>
    <property type="match status" value="1"/>
</dbReference>
<dbReference type="InterPro" id="IPR006689">
    <property type="entry name" value="Small_GTPase_ARF/SAR"/>
</dbReference>
<proteinExistence type="predicted"/>
<keyword evidence="2 3" id="KW-0342">GTP-binding</keyword>
<evidence type="ECO:0000256" key="1">
    <source>
        <dbReference type="ARBA" id="ARBA00022741"/>
    </source>
</evidence>
<gene>
    <name evidence="6" type="ORF">TPC1_16699</name>
</gene>
<feature type="binding site" evidence="4">
    <location>
        <position position="41"/>
    </location>
    <ligand>
        <name>Mg(2+)</name>
        <dbReference type="ChEBI" id="CHEBI:18420"/>
    </ligand>
</feature>
<keyword evidence="1 3" id="KW-0547">Nucleotide-binding</keyword>
<feature type="binding site" evidence="4">
    <location>
        <position position="25"/>
    </location>
    <ligand>
        <name>Mg(2+)</name>
        <dbReference type="ChEBI" id="CHEBI:18420"/>
    </ligand>
</feature>
<organism evidence="6">
    <name type="scientific">Trepomonas sp. PC1</name>
    <dbReference type="NCBI Taxonomy" id="1076344"/>
    <lineage>
        <taxon>Eukaryota</taxon>
        <taxon>Metamonada</taxon>
        <taxon>Diplomonadida</taxon>
        <taxon>Hexamitidae</taxon>
        <taxon>Hexamitinae</taxon>
        <taxon>Trepomonas</taxon>
    </lineage>
</organism>
<dbReference type="AlphaFoldDB" id="A0A146K819"/>
<keyword evidence="4" id="KW-0479">Metal-binding</keyword>
<feature type="binding site" evidence="3">
    <location>
        <begin position="18"/>
        <end position="25"/>
    </location>
    <ligand>
        <name>GTP</name>
        <dbReference type="ChEBI" id="CHEBI:37565"/>
    </ligand>
</feature>
<dbReference type="GO" id="GO:0046872">
    <property type="term" value="F:metal ion binding"/>
    <property type="evidence" value="ECO:0007669"/>
    <property type="project" value="UniProtKB-KW"/>
</dbReference>
<evidence type="ECO:0000256" key="5">
    <source>
        <dbReference type="SAM" id="Phobius"/>
    </source>
</evidence>
<feature type="non-terminal residue" evidence="6">
    <location>
        <position position="1"/>
    </location>
</feature>